<dbReference type="OrthoDB" id="7447276at2759"/>
<name>A0A4C2A9H2_EUMVA</name>
<protein>
    <submittedName>
        <fullName evidence="2">Uncharacterized protein</fullName>
    </submittedName>
</protein>
<feature type="transmembrane region" description="Helical" evidence="1">
    <location>
        <begin position="15"/>
        <end position="38"/>
    </location>
</feature>
<keyword evidence="1" id="KW-0472">Membrane</keyword>
<gene>
    <name evidence="2" type="ORF">EVAR_92304_1</name>
</gene>
<comment type="caution">
    <text evidence="2">The sequence shown here is derived from an EMBL/GenBank/DDBJ whole genome shotgun (WGS) entry which is preliminary data.</text>
</comment>
<dbReference type="AlphaFoldDB" id="A0A4C2A9H2"/>
<evidence type="ECO:0000313" key="3">
    <source>
        <dbReference type="Proteomes" id="UP000299102"/>
    </source>
</evidence>
<sequence>MHVGFFLFYNKKKGIFDIALILLSIIIIIIQPLVHYWTGFPKERTDLRLLADCIQLLPATFIKSSDHLVEGRPAIRFPVRAATRESFFPNGYRFSVQCGVPYSHDFGLSIFFFKSTRLGTLLRLPTIVFKSFSDSAIAKLIDVFAIDIDAQSFPAQKLENVLQCSCKQFRRNNVSMSDALL</sequence>
<evidence type="ECO:0000256" key="1">
    <source>
        <dbReference type="SAM" id="Phobius"/>
    </source>
</evidence>
<evidence type="ECO:0000313" key="2">
    <source>
        <dbReference type="EMBL" id="GBP96770.1"/>
    </source>
</evidence>
<accession>A0A4C2A9H2</accession>
<proteinExistence type="predicted"/>
<keyword evidence="3" id="KW-1185">Reference proteome</keyword>
<dbReference type="EMBL" id="BGZK01002833">
    <property type="protein sequence ID" value="GBP96770.1"/>
    <property type="molecule type" value="Genomic_DNA"/>
</dbReference>
<keyword evidence="1" id="KW-0812">Transmembrane</keyword>
<organism evidence="2 3">
    <name type="scientific">Eumeta variegata</name>
    <name type="common">Bagworm moth</name>
    <name type="synonym">Eumeta japonica</name>
    <dbReference type="NCBI Taxonomy" id="151549"/>
    <lineage>
        <taxon>Eukaryota</taxon>
        <taxon>Metazoa</taxon>
        <taxon>Ecdysozoa</taxon>
        <taxon>Arthropoda</taxon>
        <taxon>Hexapoda</taxon>
        <taxon>Insecta</taxon>
        <taxon>Pterygota</taxon>
        <taxon>Neoptera</taxon>
        <taxon>Endopterygota</taxon>
        <taxon>Lepidoptera</taxon>
        <taxon>Glossata</taxon>
        <taxon>Ditrysia</taxon>
        <taxon>Tineoidea</taxon>
        <taxon>Psychidae</taxon>
        <taxon>Oiketicinae</taxon>
        <taxon>Eumeta</taxon>
    </lineage>
</organism>
<keyword evidence="1" id="KW-1133">Transmembrane helix</keyword>
<reference evidence="2 3" key="1">
    <citation type="journal article" date="2019" name="Commun. Biol.">
        <title>The bagworm genome reveals a unique fibroin gene that provides high tensile strength.</title>
        <authorList>
            <person name="Kono N."/>
            <person name="Nakamura H."/>
            <person name="Ohtoshi R."/>
            <person name="Tomita M."/>
            <person name="Numata K."/>
            <person name="Arakawa K."/>
        </authorList>
    </citation>
    <scope>NUCLEOTIDE SEQUENCE [LARGE SCALE GENOMIC DNA]</scope>
</reference>
<dbReference type="Proteomes" id="UP000299102">
    <property type="component" value="Unassembled WGS sequence"/>
</dbReference>